<gene>
    <name evidence="3" type="ORF">JGU71_13355</name>
</gene>
<evidence type="ECO:0000259" key="2">
    <source>
        <dbReference type="Pfam" id="PF13845"/>
    </source>
</evidence>
<name>A0A934NRE5_9NOCA</name>
<dbReference type="RefSeq" id="WP_199705270.1">
    <property type="nucleotide sequence ID" value="NZ_JAEMNV010000004.1"/>
</dbReference>
<dbReference type="Pfam" id="PF13845">
    <property type="entry name" value="Septum_form"/>
    <property type="match status" value="1"/>
</dbReference>
<reference evidence="3" key="1">
    <citation type="submission" date="2020-12" db="EMBL/GenBank/DDBJ databases">
        <title>Antrihabitans popcorni sp. nov. and Antrihabitans auranticaus sp. nov., isolated from a larva cave.</title>
        <authorList>
            <person name="Lee S.D."/>
            <person name="Kim I.S."/>
        </authorList>
    </citation>
    <scope>NUCLEOTIDE SEQUENCE</scope>
    <source>
        <strain evidence="3">YC3-6</strain>
    </source>
</reference>
<feature type="region of interest" description="Disordered" evidence="1">
    <location>
        <begin position="309"/>
        <end position="343"/>
    </location>
</feature>
<accession>A0A934NRE5</accession>
<evidence type="ECO:0000313" key="4">
    <source>
        <dbReference type="Proteomes" id="UP000655868"/>
    </source>
</evidence>
<evidence type="ECO:0000313" key="3">
    <source>
        <dbReference type="EMBL" id="MBJ8339877.1"/>
    </source>
</evidence>
<dbReference type="EMBL" id="JAEMNV010000004">
    <property type="protein sequence ID" value="MBJ8339877.1"/>
    <property type="molecule type" value="Genomic_DNA"/>
</dbReference>
<organism evidence="3 4">
    <name type="scientific">Antrihabitans stalagmiti</name>
    <dbReference type="NCBI Taxonomy" id="2799499"/>
    <lineage>
        <taxon>Bacteria</taxon>
        <taxon>Bacillati</taxon>
        <taxon>Actinomycetota</taxon>
        <taxon>Actinomycetes</taxon>
        <taxon>Mycobacteriales</taxon>
        <taxon>Nocardiaceae</taxon>
        <taxon>Antrihabitans</taxon>
    </lineage>
</organism>
<dbReference type="InterPro" id="IPR026004">
    <property type="entry name" value="Septum_form"/>
</dbReference>
<comment type="caution">
    <text evidence="3">The sequence shown here is derived from an EMBL/GenBank/DDBJ whole genome shotgun (WGS) entry which is preliminary data.</text>
</comment>
<feature type="domain" description="Septum formation-related" evidence="2">
    <location>
        <begin position="61"/>
        <end position="282"/>
    </location>
</feature>
<sequence length="343" mass="35773">MSASTTRRVLAAVAVGAVVAAVGTIAIAGGFKKPTELETHQPGEDPKLSAVEGEAFGTAVQGDCLTWTTSTEDIGKIDCSEPHQFEVASELDLSLYPGREFGPGSAFPGVLRFTELQDEHCVPAVDAYLGAKFDPQGKFDVGLIFPSEAGWNAGQRTLRCGIKFAKTNGALMPITGTVTGQDQSKIWETGTCVGIDRNLPTDPVDCSQPHAFEVSGIVDLTTQFPGGPPSSDDQDKYLTDTCAKITDEYLGSPDTLRNKTLTMFFPSVEPMSWLAGSHRVNCMVGKGSGAEGFAPIVGTAKGDILIDGQPPVPPPAVPEGRALPTPLPGAAPAPIPGAAPAPR</sequence>
<proteinExistence type="predicted"/>
<keyword evidence="4" id="KW-1185">Reference proteome</keyword>
<protein>
    <submittedName>
        <fullName evidence="3">Septum formation family protein</fullName>
    </submittedName>
</protein>
<feature type="compositionally biased region" description="Pro residues" evidence="1">
    <location>
        <begin position="325"/>
        <end position="343"/>
    </location>
</feature>
<evidence type="ECO:0000256" key="1">
    <source>
        <dbReference type="SAM" id="MobiDB-lite"/>
    </source>
</evidence>
<dbReference type="Proteomes" id="UP000655868">
    <property type="component" value="Unassembled WGS sequence"/>
</dbReference>
<dbReference type="AlphaFoldDB" id="A0A934NRE5"/>